<gene>
    <name evidence="2" type="ORF">EYB53_024540</name>
</gene>
<dbReference type="InterPro" id="IPR026889">
    <property type="entry name" value="Zn_Tnp"/>
</dbReference>
<organism evidence="2 3">
    <name type="scientific">Candidatus Chloroploca mongolica</name>
    <dbReference type="NCBI Taxonomy" id="2528176"/>
    <lineage>
        <taxon>Bacteria</taxon>
        <taxon>Bacillati</taxon>
        <taxon>Chloroflexota</taxon>
        <taxon>Chloroflexia</taxon>
        <taxon>Chloroflexales</taxon>
        <taxon>Chloroflexineae</taxon>
        <taxon>Oscillochloridaceae</taxon>
        <taxon>Candidatus Chloroploca</taxon>
    </lineage>
</organism>
<feature type="domain" description="Transposase zinc-binding" evidence="1">
    <location>
        <begin position="8"/>
        <end position="98"/>
    </location>
</feature>
<dbReference type="Proteomes" id="UP001193081">
    <property type="component" value="Unassembled WGS sequence"/>
</dbReference>
<evidence type="ECO:0000313" key="2">
    <source>
        <dbReference type="EMBL" id="MBP1468900.1"/>
    </source>
</evidence>
<evidence type="ECO:0000313" key="3">
    <source>
        <dbReference type="Proteomes" id="UP001193081"/>
    </source>
</evidence>
<dbReference type="EMBL" id="SIJK02000111">
    <property type="protein sequence ID" value="MBP1468900.1"/>
    <property type="molecule type" value="Genomic_DNA"/>
</dbReference>
<dbReference type="PANTHER" id="PTHR37023:SF1">
    <property type="entry name" value="ISSOD25 TRANSPOSASE TNPA_ISSOD25"/>
    <property type="match status" value="1"/>
</dbReference>
<keyword evidence="3" id="KW-1185">Reference proteome</keyword>
<accession>A0ABS4DHI8</accession>
<protein>
    <submittedName>
        <fullName evidence="2">Transposase zinc-binding domain-containing protein</fullName>
    </submittedName>
</protein>
<dbReference type="Pfam" id="PF14319">
    <property type="entry name" value="Zn_Tnp_IS91"/>
    <property type="match status" value="1"/>
</dbReference>
<sequence>MITLGDVFRRDGPAYRARWGSQRSPPQLAAMHAIEACRTEARGGQLYRCPHCDQVRSASHSCRNRHGPTCQQDAAQDWLARQHDLLLPVPSFLVTFTLPGALRAIAFQHQAQVDDLFFRALSRPVYF</sequence>
<evidence type="ECO:0000259" key="1">
    <source>
        <dbReference type="Pfam" id="PF14319"/>
    </source>
</evidence>
<reference evidence="2 3" key="1">
    <citation type="submission" date="2021-03" db="EMBL/GenBank/DDBJ databases">
        <authorList>
            <person name="Grouzdev D.S."/>
        </authorList>
    </citation>
    <scope>NUCLEOTIDE SEQUENCE [LARGE SCALE GENOMIC DNA]</scope>
    <source>
        <strain evidence="2 3">M50-1</strain>
    </source>
</reference>
<name>A0ABS4DHI8_9CHLR</name>
<comment type="caution">
    <text evidence="2">The sequence shown here is derived from an EMBL/GenBank/DDBJ whole genome shotgun (WGS) entry which is preliminary data.</text>
</comment>
<proteinExistence type="predicted"/>
<dbReference type="PANTHER" id="PTHR37023">
    <property type="entry name" value="TRANSPOSASE"/>
    <property type="match status" value="1"/>
</dbReference>